<dbReference type="AlphaFoldDB" id="A0A0V1FC71"/>
<sequence length="60" mass="7095">MQRNVEIFPTAMCSFLLFTELIVEYDLCKRWKQLFSVLQQKMGNSKFLLSNEFQAQTGKD</sequence>
<protein>
    <submittedName>
        <fullName evidence="1">Uncharacterized protein</fullName>
    </submittedName>
</protein>
<dbReference type="Proteomes" id="UP000054995">
    <property type="component" value="Unassembled WGS sequence"/>
</dbReference>
<evidence type="ECO:0000313" key="1">
    <source>
        <dbReference type="EMBL" id="KRY83445.1"/>
    </source>
</evidence>
<accession>A0A0V1FC71</accession>
<name>A0A0V1FC71_TRIPS</name>
<dbReference type="EMBL" id="JYDT01000141">
    <property type="protein sequence ID" value="KRY83445.1"/>
    <property type="molecule type" value="Genomic_DNA"/>
</dbReference>
<organism evidence="1 2">
    <name type="scientific">Trichinella pseudospiralis</name>
    <name type="common">Parasitic roundworm</name>
    <dbReference type="NCBI Taxonomy" id="6337"/>
    <lineage>
        <taxon>Eukaryota</taxon>
        <taxon>Metazoa</taxon>
        <taxon>Ecdysozoa</taxon>
        <taxon>Nematoda</taxon>
        <taxon>Enoplea</taxon>
        <taxon>Dorylaimia</taxon>
        <taxon>Trichinellida</taxon>
        <taxon>Trichinellidae</taxon>
        <taxon>Trichinella</taxon>
    </lineage>
</organism>
<comment type="caution">
    <text evidence="1">The sequence shown here is derived from an EMBL/GenBank/DDBJ whole genome shotgun (WGS) entry which is preliminary data.</text>
</comment>
<reference evidence="1 2" key="1">
    <citation type="submission" date="2015-01" db="EMBL/GenBank/DDBJ databases">
        <title>Evolution of Trichinella species and genotypes.</title>
        <authorList>
            <person name="Korhonen P.K."/>
            <person name="Edoardo P."/>
            <person name="Giuseppe L.R."/>
            <person name="Gasser R.B."/>
        </authorList>
    </citation>
    <scope>NUCLEOTIDE SEQUENCE [LARGE SCALE GENOMIC DNA]</scope>
    <source>
        <strain evidence="1">ISS470</strain>
    </source>
</reference>
<keyword evidence="2" id="KW-1185">Reference proteome</keyword>
<evidence type="ECO:0000313" key="2">
    <source>
        <dbReference type="Proteomes" id="UP000054995"/>
    </source>
</evidence>
<gene>
    <name evidence="1" type="ORF">T4D_6374</name>
</gene>
<proteinExistence type="predicted"/>